<evidence type="ECO:0000313" key="3">
    <source>
        <dbReference type="Proteomes" id="UP001190700"/>
    </source>
</evidence>
<proteinExistence type="predicted"/>
<feature type="compositionally biased region" description="Acidic residues" evidence="1">
    <location>
        <begin position="60"/>
        <end position="72"/>
    </location>
</feature>
<reference evidence="2 3" key="1">
    <citation type="journal article" date="2015" name="Genome Biol. Evol.">
        <title>Comparative Genomics of a Bacterivorous Green Alga Reveals Evolutionary Causalities and Consequences of Phago-Mixotrophic Mode of Nutrition.</title>
        <authorList>
            <person name="Burns J.A."/>
            <person name="Paasch A."/>
            <person name="Narechania A."/>
            <person name="Kim E."/>
        </authorList>
    </citation>
    <scope>NUCLEOTIDE SEQUENCE [LARGE SCALE GENOMIC DNA]</scope>
    <source>
        <strain evidence="2 3">PLY_AMNH</strain>
    </source>
</reference>
<organism evidence="2 3">
    <name type="scientific">Cymbomonas tetramitiformis</name>
    <dbReference type="NCBI Taxonomy" id="36881"/>
    <lineage>
        <taxon>Eukaryota</taxon>
        <taxon>Viridiplantae</taxon>
        <taxon>Chlorophyta</taxon>
        <taxon>Pyramimonadophyceae</taxon>
        <taxon>Pyramimonadales</taxon>
        <taxon>Pyramimonadaceae</taxon>
        <taxon>Cymbomonas</taxon>
    </lineage>
</organism>
<name>A0AAE0F9R8_9CHLO</name>
<evidence type="ECO:0000313" key="2">
    <source>
        <dbReference type="EMBL" id="KAK3255629.1"/>
    </source>
</evidence>
<dbReference type="Proteomes" id="UP001190700">
    <property type="component" value="Unassembled WGS sequence"/>
</dbReference>
<dbReference type="EMBL" id="LGRX02022424">
    <property type="protein sequence ID" value="KAK3255629.1"/>
    <property type="molecule type" value="Genomic_DNA"/>
</dbReference>
<feature type="region of interest" description="Disordered" evidence="1">
    <location>
        <begin position="27"/>
        <end position="131"/>
    </location>
</feature>
<feature type="non-terminal residue" evidence="2">
    <location>
        <position position="237"/>
    </location>
</feature>
<dbReference type="AlphaFoldDB" id="A0AAE0F9R8"/>
<evidence type="ECO:0000256" key="1">
    <source>
        <dbReference type="SAM" id="MobiDB-lite"/>
    </source>
</evidence>
<keyword evidence="3" id="KW-1185">Reference proteome</keyword>
<sequence length="237" mass="26037">MVAAANKLDQNSMIQAIPRSYIGEYDTSVEQEALEGHENHTPSAEDGEDRRAREGHADEDRVDEEGEEEEPEMSPTSPSSSPVPAGSRDYDIKTQPRRCQSLVTPSAVEAEYDKKDGWREKKEGGQGATKANEEDLAQTMLPPRPARLVFLLDISHTMTSGRKLHKVNDLMRQFLETGGLVDVLGARFDVLVYNGQVASYSLGEAEMALRQSQADPATASLQHVQNVGSWVGLGRTL</sequence>
<feature type="compositionally biased region" description="Low complexity" evidence="1">
    <location>
        <begin position="73"/>
        <end position="84"/>
    </location>
</feature>
<feature type="compositionally biased region" description="Basic and acidic residues" evidence="1">
    <location>
        <begin position="48"/>
        <end position="59"/>
    </location>
</feature>
<protein>
    <submittedName>
        <fullName evidence="2">Uncharacterized protein</fullName>
    </submittedName>
</protein>
<feature type="compositionally biased region" description="Basic and acidic residues" evidence="1">
    <location>
        <begin position="111"/>
        <end position="124"/>
    </location>
</feature>
<accession>A0AAE0F9R8</accession>
<comment type="caution">
    <text evidence="2">The sequence shown here is derived from an EMBL/GenBank/DDBJ whole genome shotgun (WGS) entry which is preliminary data.</text>
</comment>
<gene>
    <name evidence="2" type="ORF">CYMTET_35198</name>
</gene>